<evidence type="ECO:0000256" key="19">
    <source>
        <dbReference type="ARBA" id="ARBA00048666"/>
    </source>
</evidence>
<evidence type="ECO:0000256" key="9">
    <source>
        <dbReference type="ARBA" id="ARBA00022840"/>
    </source>
</evidence>
<dbReference type="CDD" id="cd05939">
    <property type="entry name" value="hsFATP4_like"/>
    <property type="match status" value="1"/>
</dbReference>
<evidence type="ECO:0000256" key="11">
    <source>
        <dbReference type="ARBA" id="ARBA00023055"/>
    </source>
</evidence>
<feature type="transmembrane region" description="Helical" evidence="23">
    <location>
        <begin position="27"/>
        <end position="53"/>
    </location>
</feature>
<dbReference type="InterPro" id="IPR000873">
    <property type="entry name" value="AMP-dep_synth/lig_dom"/>
</dbReference>
<evidence type="ECO:0000256" key="15">
    <source>
        <dbReference type="ARBA" id="ARBA00026121"/>
    </source>
</evidence>
<comment type="catalytic activity">
    <reaction evidence="19">
        <text>tetracosanoate + ATP + CoA = tetracosanoyl-CoA + AMP + diphosphate</text>
        <dbReference type="Rhea" id="RHEA:33639"/>
        <dbReference type="ChEBI" id="CHEBI:30616"/>
        <dbReference type="ChEBI" id="CHEBI:31014"/>
        <dbReference type="ChEBI" id="CHEBI:33019"/>
        <dbReference type="ChEBI" id="CHEBI:57287"/>
        <dbReference type="ChEBI" id="CHEBI:65052"/>
        <dbReference type="ChEBI" id="CHEBI:456215"/>
    </reaction>
    <physiologicalReaction direction="left-to-right" evidence="19">
        <dbReference type="Rhea" id="RHEA:33640"/>
    </physiologicalReaction>
</comment>
<dbReference type="GO" id="GO:0001579">
    <property type="term" value="P:medium-chain fatty acid transport"/>
    <property type="evidence" value="ECO:0007669"/>
    <property type="project" value="TreeGrafter"/>
</dbReference>
<feature type="domain" description="AMP-dependent synthetase/ligase" evidence="24">
    <location>
        <begin position="121"/>
        <end position="220"/>
    </location>
</feature>
<dbReference type="InterPro" id="IPR022272">
    <property type="entry name" value="Lipocalin_CS"/>
</dbReference>
<dbReference type="GO" id="GO:0005778">
    <property type="term" value="C:peroxisomal membrane"/>
    <property type="evidence" value="ECO:0007669"/>
    <property type="project" value="UniProtKB-SubCell"/>
</dbReference>
<dbReference type="GO" id="GO:0044539">
    <property type="term" value="P:long-chain fatty acid import into cell"/>
    <property type="evidence" value="ECO:0007669"/>
    <property type="project" value="TreeGrafter"/>
</dbReference>
<protein>
    <recommendedName>
        <fullName evidence="21">Very long-chain fatty acid transport protein</fullName>
        <ecNumber evidence="15">6.2.1.3</ecNumber>
    </recommendedName>
    <alternativeName>
        <fullName evidence="17">Long-chain-fatty-acid--CoA ligase</fullName>
    </alternativeName>
    <alternativeName>
        <fullName evidence="22">Very-long-chain acyl-CoA synthetase</fullName>
    </alternativeName>
</protein>
<evidence type="ECO:0000256" key="21">
    <source>
        <dbReference type="ARBA" id="ARBA00068795"/>
    </source>
</evidence>
<evidence type="ECO:0000256" key="14">
    <source>
        <dbReference type="ARBA" id="ARBA00023140"/>
    </source>
</evidence>
<dbReference type="Gene3D" id="3.30.300.30">
    <property type="match status" value="1"/>
</dbReference>
<dbReference type="Gene3D" id="3.40.50.12780">
    <property type="entry name" value="N-terminal domain of ligase-like"/>
    <property type="match status" value="1"/>
</dbReference>
<keyword evidence="27" id="KW-1185">Reference proteome</keyword>
<evidence type="ECO:0000256" key="23">
    <source>
        <dbReference type="SAM" id="Phobius"/>
    </source>
</evidence>
<keyword evidence="13 23" id="KW-0472">Membrane</keyword>
<keyword evidence="5" id="KW-0436">Ligase</keyword>
<feature type="domain" description="AMP-dependent synthetase/ligase" evidence="24">
    <location>
        <begin position="226"/>
        <end position="435"/>
    </location>
</feature>
<evidence type="ECO:0000256" key="8">
    <source>
        <dbReference type="ARBA" id="ARBA00022832"/>
    </source>
</evidence>
<dbReference type="AlphaFoldDB" id="A0AAQ4NTV4"/>
<dbReference type="GeneTree" id="ENSGT00940000158646"/>
<evidence type="ECO:0000256" key="10">
    <source>
        <dbReference type="ARBA" id="ARBA00022989"/>
    </source>
</evidence>
<dbReference type="Pfam" id="PF00501">
    <property type="entry name" value="AMP-binding"/>
    <property type="match status" value="2"/>
</dbReference>
<evidence type="ECO:0000256" key="20">
    <source>
        <dbReference type="ARBA" id="ARBA00060276"/>
    </source>
</evidence>
<evidence type="ECO:0000256" key="22">
    <source>
        <dbReference type="ARBA" id="ARBA00078285"/>
    </source>
</evidence>
<dbReference type="Ensembl" id="ENSGACT00000047957.1">
    <property type="protein sequence ID" value="ENSGACP00000030064.1"/>
    <property type="gene ID" value="ENSGACG00000017409.2"/>
</dbReference>
<comment type="similarity">
    <text evidence="2">Belongs to the ATP-dependent AMP-binding enzyme family.</text>
</comment>
<evidence type="ECO:0000256" key="3">
    <source>
        <dbReference type="ARBA" id="ARBA00022448"/>
    </source>
</evidence>
<proteinExistence type="inferred from homology"/>
<dbReference type="GO" id="GO:0005886">
    <property type="term" value="C:plasma membrane"/>
    <property type="evidence" value="ECO:0007669"/>
    <property type="project" value="UniProtKB-SubCell"/>
</dbReference>
<keyword evidence="4" id="KW-1003">Cell membrane</keyword>
<evidence type="ECO:0000256" key="1">
    <source>
        <dbReference type="ARBA" id="ARBA00004651"/>
    </source>
</evidence>
<evidence type="ECO:0000256" key="17">
    <source>
        <dbReference type="ARBA" id="ARBA00041297"/>
    </source>
</evidence>
<evidence type="ECO:0000256" key="7">
    <source>
        <dbReference type="ARBA" id="ARBA00022741"/>
    </source>
</evidence>
<dbReference type="PANTHER" id="PTHR43107">
    <property type="entry name" value="LONG-CHAIN FATTY ACID TRANSPORT PROTEIN"/>
    <property type="match status" value="1"/>
</dbReference>
<evidence type="ECO:0000256" key="2">
    <source>
        <dbReference type="ARBA" id="ARBA00006432"/>
    </source>
</evidence>
<dbReference type="Proteomes" id="UP000007635">
    <property type="component" value="Chromosome XIV"/>
</dbReference>
<sequence length="631" mass="71207">RSPLSVRLCSCVIVRSFRMMRLACSTALLFVLRLLVGLPWFQVLPAILIFYLGTGGWSFLKIFAKTVGRDLHAVLIAFFYNSYRVALIFYSSPFSAAYVLLRVKMNVRRHLKEKNTIPKIFAETVARHGDKTALIFEGTGETWTFRQLDEYSNRVANLLLERGFKDGDVVALFMENRSQYVGLWLGMAKIGVEAALINFNLRLEALVHCVTISDAKAVVFGSELNEDRLFYIYTSGTTGMPKAAIVVHSRYYRMAALVYYGFKMTSDDVLYDCLPLYHSAGNIVGVGQCLIHGMSVVIRKKFSASRFWDDCAKYNCTIVQYIGEICRYLLNQPVRDTEKQHRVRMALGNGLRQSIWEEFMTRFNIPQIAEFYGATECNCSLGNFGNKVGACGFNSQILPFIYPIRLVRVDEETMELIRGPDGVCIPCKPGEPGQLVGRIIQNDPLRRFDGYVNQSATSKKVAQSVFKKGDSAYLSGDVLIMDDCGHMFFKDRTGDTFRWKGENVSTTEVEGTLSRLLDMKDVVVYGVEVPGAEGKAGMAAIADPTHSTDLVKFVKDMEKALPPYARPVFLRFLAEVNKTGTFKFQKTDLRRDGFDPCSVTDRLYFMDSRTGSYAQLNEELYHSILSGKHKL</sequence>
<evidence type="ECO:0000259" key="25">
    <source>
        <dbReference type="Pfam" id="PF13193"/>
    </source>
</evidence>
<dbReference type="Pfam" id="PF13193">
    <property type="entry name" value="AMP-binding_C"/>
    <property type="match status" value="1"/>
</dbReference>
<evidence type="ECO:0000256" key="13">
    <source>
        <dbReference type="ARBA" id="ARBA00023136"/>
    </source>
</evidence>
<keyword evidence="3" id="KW-0813">Transport</keyword>
<feature type="transmembrane region" description="Helical" evidence="23">
    <location>
        <begin position="73"/>
        <end position="101"/>
    </location>
</feature>
<dbReference type="InterPro" id="IPR025110">
    <property type="entry name" value="AMP-bd_C"/>
</dbReference>
<dbReference type="PROSITE" id="PS00455">
    <property type="entry name" value="AMP_BINDING"/>
    <property type="match status" value="1"/>
</dbReference>
<evidence type="ECO:0000259" key="24">
    <source>
        <dbReference type="Pfam" id="PF00501"/>
    </source>
</evidence>
<dbReference type="PANTHER" id="PTHR43107:SF11">
    <property type="entry name" value="LONG-CHAIN FATTY ACID TRANSPORT PROTEIN 4"/>
    <property type="match status" value="1"/>
</dbReference>
<evidence type="ECO:0000256" key="12">
    <source>
        <dbReference type="ARBA" id="ARBA00023098"/>
    </source>
</evidence>
<dbReference type="PROSITE" id="PS00213">
    <property type="entry name" value="LIPOCALIN"/>
    <property type="match status" value="1"/>
</dbReference>
<reference evidence="26" key="2">
    <citation type="submission" date="2025-08" db="UniProtKB">
        <authorList>
            <consortium name="Ensembl"/>
        </authorList>
    </citation>
    <scope>IDENTIFICATION</scope>
</reference>
<dbReference type="GO" id="GO:0090434">
    <property type="term" value="F:oleoyl-CoA ligase activity"/>
    <property type="evidence" value="ECO:0007669"/>
    <property type="project" value="TreeGrafter"/>
</dbReference>
<dbReference type="FunFam" id="3.40.50.12780:FF:000019">
    <property type="entry name" value="Long-chain fatty acid transporter"/>
    <property type="match status" value="1"/>
</dbReference>
<dbReference type="InterPro" id="IPR042099">
    <property type="entry name" value="ANL_N_sf"/>
</dbReference>
<keyword evidence="9" id="KW-0067">ATP-binding</keyword>
<dbReference type="FunFam" id="3.30.300.30:FF:000002">
    <property type="entry name" value="Long-chain fatty acid transport protein 1"/>
    <property type="match status" value="1"/>
</dbReference>
<keyword evidence="8" id="KW-0276">Fatty acid metabolism</keyword>
<accession>A0AAQ4NTV4</accession>
<keyword evidence="11" id="KW-0445">Lipid transport</keyword>
<evidence type="ECO:0000256" key="6">
    <source>
        <dbReference type="ARBA" id="ARBA00022692"/>
    </source>
</evidence>
<evidence type="ECO:0000256" key="5">
    <source>
        <dbReference type="ARBA" id="ARBA00022598"/>
    </source>
</evidence>
<evidence type="ECO:0000313" key="26">
    <source>
        <dbReference type="Ensembl" id="ENSGACP00000030064.1"/>
    </source>
</evidence>
<comment type="catalytic activity">
    <reaction evidence="16">
        <text>a very long-chain fatty acid + ATP + CoA = a very long-chain fatty acyl-CoA + AMP + diphosphate</text>
        <dbReference type="Rhea" id="RHEA:54536"/>
        <dbReference type="ChEBI" id="CHEBI:30616"/>
        <dbReference type="ChEBI" id="CHEBI:33019"/>
        <dbReference type="ChEBI" id="CHEBI:57287"/>
        <dbReference type="ChEBI" id="CHEBI:58950"/>
        <dbReference type="ChEBI" id="CHEBI:138261"/>
        <dbReference type="ChEBI" id="CHEBI:456215"/>
    </reaction>
    <physiologicalReaction direction="left-to-right" evidence="16">
        <dbReference type="Rhea" id="RHEA:54537"/>
    </physiologicalReaction>
</comment>
<comment type="subcellular location">
    <subcellularLocation>
        <location evidence="1">Cell membrane</location>
        <topology evidence="1">Multi-pass membrane protein</topology>
    </subcellularLocation>
    <subcellularLocation>
        <location evidence="18">Peroxisome membrane</location>
    </subcellularLocation>
</comment>
<reference evidence="26 27" key="1">
    <citation type="journal article" date="2021" name="G3 (Bethesda)">
        <title>Improved contiguity of the threespine stickleback genome using long-read sequencing.</title>
        <authorList>
            <person name="Nath S."/>
            <person name="Shaw D.E."/>
            <person name="White M.A."/>
        </authorList>
    </citation>
    <scope>NUCLEOTIDE SEQUENCE [LARGE SCALE GENOMIC DNA]</scope>
    <source>
        <strain evidence="26 27">Lake Benthic</strain>
    </source>
</reference>
<evidence type="ECO:0000313" key="27">
    <source>
        <dbReference type="Proteomes" id="UP000007635"/>
    </source>
</evidence>
<evidence type="ECO:0000256" key="4">
    <source>
        <dbReference type="ARBA" id="ARBA00022475"/>
    </source>
</evidence>
<dbReference type="SUPFAM" id="SSF56801">
    <property type="entry name" value="Acetyl-CoA synthetase-like"/>
    <property type="match status" value="1"/>
</dbReference>
<evidence type="ECO:0000256" key="18">
    <source>
        <dbReference type="ARBA" id="ARBA00046271"/>
    </source>
</evidence>
<keyword evidence="6 23" id="KW-0812">Transmembrane</keyword>
<keyword evidence="7" id="KW-0547">Nucleotide-binding</keyword>
<organism evidence="26 27">
    <name type="scientific">Gasterosteus aculeatus aculeatus</name>
    <name type="common">three-spined stickleback</name>
    <dbReference type="NCBI Taxonomy" id="481459"/>
    <lineage>
        <taxon>Eukaryota</taxon>
        <taxon>Metazoa</taxon>
        <taxon>Chordata</taxon>
        <taxon>Craniata</taxon>
        <taxon>Vertebrata</taxon>
        <taxon>Euteleostomi</taxon>
        <taxon>Actinopterygii</taxon>
        <taxon>Neopterygii</taxon>
        <taxon>Teleostei</taxon>
        <taxon>Neoteleostei</taxon>
        <taxon>Acanthomorphata</taxon>
        <taxon>Eupercaria</taxon>
        <taxon>Perciformes</taxon>
        <taxon>Cottioidei</taxon>
        <taxon>Gasterosteales</taxon>
        <taxon>Gasterosteidae</taxon>
        <taxon>Gasterosteus</taxon>
    </lineage>
</organism>
<comment type="function">
    <text evidence="20">Acyl-CoA synthetase required for both the import of long chain fatty acids (LCFAs) (C14-C18) and the activation very long chain fatty acids (VLCFAs) (C20-C26) by esterification of the fatty acids into metabolically active CoA-thioesters for subsequent degradation or incorporation into phospholipids. The transport and fatty acyl-CoA synthetase activities are genetically separable and are thus independent activities. Esterifies VLCFAs in the peroxisome matrix. The VLCFAs are actively transported into peroxisomes by a PXA1-PXA2 heterodimeric transporter in the peroxisomal membrane.</text>
</comment>
<feature type="domain" description="AMP-binding enzyme C-terminal" evidence="25">
    <location>
        <begin position="508"/>
        <end position="583"/>
    </location>
</feature>
<keyword evidence="14" id="KW-0576">Peroxisome</keyword>
<keyword evidence="10 23" id="KW-1133">Transmembrane helix</keyword>
<dbReference type="InterPro" id="IPR045851">
    <property type="entry name" value="AMP-bd_C_sf"/>
</dbReference>
<dbReference type="InterPro" id="IPR020845">
    <property type="entry name" value="AMP-binding_CS"/>
</dbReference>
<name>A0AAQ4NTV4_GASAC</name>
<dbReference type="EC" id="6.2.1.3" evidence="15"/>
<dbReference type="GO" id="GO:0005524">
    <property type="term" value="F:ATP binding"/>
    <property type="evidence" value="ECO:0007669"/>
    <property type="project" value="UniProtKB-KW"/>
</dbReference>
<dbReference type="GO" id="GO:0005324">
    <property type="term" value="F:long-chain fatty acid transmembrane transporter activity"/>
    <property type="evidence" value="ECO:0007669"/>
    <property type="project" value="TreeGrafter"/>
</dbReference>
<dbReference type="GO" id="GO:0005789">
    <property type="term" value="C:endoplasmic reticulum membrane"/>
    <property type="evidence" value="ECO:0007669"/>
    <property type="project" value="TreeGrafter"/>
</dbReference>
<evidence type="ECO:0000256" key="16">
    <source>
        <dbReference type="ARBA" id="ARBA00036527"/>
    </source>
</evidence>
<keyword evidence="12" id="KW-0443">Lipid metabolism</keyword>
<reference evidence="26" key="3">
    <citation type="submission" date="2025-09" db="UniProtKB">
        <authorList>
            <consortium name="Ensembl"/>
        </authorList>
    </citation>
    <scope>IDENTIFICATION</scope>
</reference>